<dbReference type="OrthoDB" id="648234at2759"/>
<feature type="domain" description="Reverse transcriptase Ty1/copia-type" evidence="1">
    <location>
        <begin position="100"/>
        <end position="172"/>
    </location>
</feature>
<organism evidence="2">
    <name type="scientific">Nicotiana tabacum</name>
    <name type="common">Common tobacco</name>
    <dbReference type="NCBI Taxonomy" id="4097"/>
    <lineage>
        <taxon>Eukaryota</taxon>
        <taxon>Viridiplantae</taxon>
        <taxon>Streptophyta</taxon>
        <taxon>Embryophyta</taxon>
        <taxon>Tracheophyta</taxon>
        <taxon>Spermatophyta</taxon>
        <taxon>Magnoliopsida</taxon>
        <taxon>eudicotyledons</taxon>
        <taxon>Gunneridae</taxon>
        <taxon>Pentapetalae</taxon>
        <taxon>asterids</taxon>
        <taxon>lamiids</taxon>
        <taxon>Solanales</taxon>
        <taxon>Solanaceae</taxon>
        <taxon>Nicotianoideae</taxon>
        <taxon>Nicotianeae</taxon>
        <taxon>Nicotiana</taxon>
    </lineage>
</organism>
<dbReference type="PANTHER" id="PTHR11439">
    <property type="entry name" value="GAG-POL-RELATED RETROTRANSPOSON"/>
    <property type="match status" value="1"/>
</dbReference>
<dbReference type="InterPro" id="IPR013103">
    <property type="entry name" value="RVT_2"/>
</dbReference>
<dbReference type="SUPFAM" id="SSF56672">
    <property type="entry name" value="DNA/RNA polymerases"/>
    <property type="match status" value="1"/>
</dbReference>
<name>A0A1S4CSZ2_TOBAC</name>
<dbReference type="STRING" id="4097.A0A1S4CSZ2"/>
<evidence type="ECO:0000313" key="2">
    <source>
        <dbReference type="RefSeq" id="XP_016504225.1"/>
    </source>
</evidence>
<dbReference type="Pfam" id="PF07727">
    <property type="entry name" value="RVT_2"/>
    <property type="match status" value="2"/>
</dbReference>
<dbReference type="AlphaFoldDB" id="A0A1S4CSZ2"/>
<sequence length="292" mass="33251">MGGCASSIWKKALPCKWVYKVKQHVDDSIERLKARLVIKGDIQREGIDYTETFSPVVKMTNIRCLLSINVKKGWDVSQFDVNNTFLHGDLQEEVYMKFPAVYIDDILITGNHPTELAELKAFLHSEFKIKDLGLIHYFLGMEILREQDGFIITQKKFIEDLLSEFYCSRLSMVSSPLDPSFKLTTSSSSSLADASIYRRLVGKLNYLTHTRPDLSFTVLTLSQYMQKPCLDRFITSLRVLCYLRTNPGQGLLLNSKPSLSLLVFCDVDWASCRDTRRSISGFFISLEGSPVS</sequence>
<dbReference type="RefSeq" id="XP_016504225.1">
    <property type="nucleotide sequence ID" value="XM_016648739.1"/>
</dbReference>
<gene>
    <name evidence="2" type="primary">LOC107822219</name>
</gene>
<protein>
    <submittedName>
        <fullName evidence="2">Uncharacterized mitochondrial protein AtMg00810-like</fullName>
    </submittedName>
</protein>
<dbReference type="OMA" id="CASSIWK"/>
<feature type="domain" description="Reverse transcriptase Ty1/copia-type" evidence="1">
    <location>
        <begin position="10"/>
        <end position="99"/>
    </location>
</feature>
<evidence type="ECO:0000259" key="1">
    <source>
        <dbReference type="Pfam" id="PF07727"/>
    </source>
</evidence>
<dbReference type="PaxDb" id="4097-A0A1S4CSZ2"/>
<dbReference type="InterPro" id="IPR043502">
    <property type="entry name" value="DNA/RNA_pol_sf"/>
</dbReference>
<dbReference type="KEGG" id="nta:107822219"/>
<accession>A0A1S4CSZ2</accession>
<dbReference type="PANTHER" id="PTHR11439:SF498">
    <property type="entry name" value="DNAK FAMILY PROTEIN"/>
    <property type="match status" value="1"/>
</dbReference>
<proteinExistence type="predicted"/>
<reference evidence="2" key="1">
    <citation type="submission" date="2025-08" db="UniProtKB">
        <authorList>
            <consortium name="RefSeq"/>
        </authorList>
    </citation>
    <scope>IDENTIFICATION</scope>
</reference>